<evidence type="ECO:0000256" key="3">
    <source>
        <dbReference type="ARBA" id="ARBA00023163"/>
    </source>
</evidence>
<dbReference type="RefSeq" id="WP_073540270.1">
    <property type="nucleotide sequence ID" value="NZ_CP018335.1"/>
</dbReference>
<dbReference type="EMBL" id="CP018335">
    <property type="protein sequence ID" value="APM40703.1"/>
    <property type="molecule type" value="Genomic_DNA"/>
</dbReference>
<dbReference type="InterPro" id="IPR001845">
    <property type="entry name" value="HTH_ArsR_DNA-bd_dom"/>
</dbReference>
<dbReference type="CDD" id="cd00090">
    <property type="entry name" value="HTH_ARSR"/>
    <property type="match status" value="1"/>
</dbReference>
<dbReference type="InterPro" id="IPR011991">
    <property type="entry name" value="ArsR-like_HTH"/>
</dbReference>
<dbReference type="Gene3D" id="1.10.10.10">
    <property type="entry name" value="Winged helix-like DNA-binding domain superfamily/Winged helix DNA-binding domain"/>
    <property type="match status" value="1"/>
</dbReference>
<dbReference type="GO" id="GO:0003700">
    <property type="term" value="F:DNA-binding transcription factor activity"/>
    <property type="evidence" value="ECO:0007669"/>
    <property type="project" value="InterPro"/>
</dbReference>
<dbReference type="OrthoDB" id="9798835at2"/>
<dbReference type="Pfam" id="PF01022">
    <property type="entry name" value="HTH_5"/>
    <property type="match status" value="1"/>
</dbReference>
<dbReference type="PANTHER" id="PTHR33154:SF18">
    <property type="entry name" value="ARSENICAL RESISTANCE OPERON REPRESSOR"/>
    <property type="match status" value="1"/>
</dbReference>
<evidence type="ECO:0000259" key="4">
    <source>
        <dbReference type="PROSITE" id="PS50987"/>
    </source>
</evidence>
<name>A0A1L5FCL5_CLOKL</name>
<keyword evidence="1" id="KW-0805">Transcription regulation</keyword>
<dbReference type="PROSITE" id="PS50987">
    <property type="entry name" value="HTH_ARSR_2"/>
    <property type="match status" value="1"/>
</dbReference>
<dbReference type="Proteomes" id="UP000184604">
    <property type="component" value="Chromosome"/>
</dbReference>
<dbReference type="SUPFAM" id="SSF46785">
    <property type="entry name" value="Winged helix' DNA-binding domain"/>
    <property type="match status" value="1"/>
</dbReference>
<evidence type="ECO:0000256" key="1">
    <source>
        <dbReference type="ARBA" id="ARBA00023015"/>
    </source>
</evidence>
<proteinExistence type="predicted"/>
<keyword evidence="2" id="KW-0238">DNA-binding</keyword>
<dbReference type="InterPro" id="IPR036388">
    <property type="entry name" value="WH-like_DNA-bd_sf"/>
</dbReference>
<dbReference type="PANTHER" id="PTHR33154">
    <property type="entry name" value="TRANSCRIPTIONAL REGULATOR, ARSR FAMILY"/>
    <property type="match status" value="1"/>
</dbReference>
<evidence type="ECO:0000313" key="5">
    <source>
        <dbReference type="EMBL" id="APM40703.1"/>
    </source>
</evidence>
<dbReference type="InterPro" id="IPR036390">
    <property type="entry name" value="WH_DNA-bd_sf"/>
</dbReference>
<dbReference type="PRINTS" id="PR00778">
    <property type="entry name" value="HTHARSR"/>
</dbReference>
<dbReference type="NCBIfam" id="NF033788">
    <property type="entry name" value="HTH_metalloreg"/>
    <property type="match status" value="1"/>
</dbReference>
<keyword evidence="3" id="KW-0804">Transcription</keyword>
<reference evidence="5 6" key="1">
    <citation type="submission" date="2016-12" db="EMBL/GenBank/DDBJ databases">
        <title>Complete genome sequence of Clostridium kluyveri JZZ isolated from the pit mud of a Chinese flavor liquor-making factory.</title>
        <authorList>
            <person name="Wang Y."/>
        </authorList>
    </citation>
    <scope>NUCLEOTIDE SEQUENCE [LARGE SCALE GENOMIC DNA]</scope>
    <source>
        <strain evidence="5 6">JZZ</strain>
    </source>
</reference>
<organism evidence="5 6">
    <name type="scientific">Clostridium kluyveri</name>
    <dbReference type="NCBI Taxonomy" id="1534"/>
    <lineage>
        <taxon>Bacteria</taxon>
        <taxon>Bacillati</taxon>
        <taxon>Bacillota</taxon>
        <taxon>Clostridia</taxon>
        <taxon>Eubacteriales</taxon>
        <taxon>Clostridiaceae</taxon>
        <taxon>Clostridium</taxon>
    </lineage>
</organism>
<evidence type="ECO:0000313" key="6">
    <source>
        <dbReference type="Proteomes" id="UP000184604"/>
    </source>
</evidence>
<gene>
    <name evidence="5" type="ORF">BS101_19215</name>
</gene>
<evidence type="ECO:0000256" key="2">
    <source>
        <dbReference type="ARBA" id="ARBA00023125"/>
    </source>
</evidence>
<protein>
    <submittedName>
        <fullName evidence="5">Transcriptional regulator</fullName>
    </submittedName>
</protein>
<dbReference type="InterPro" id="IPR051081">
    <property type="entry name" value="HTH_MetalResp_TranReg"/>
</dbReference>
<dbReference type="AlphaFoldDB" id="A0A1L5FCL5"/>
<feature type="domain" description="HTH arsR-type" evidence="4">
    <location>
        <begin position="1"/>
        <end position="92"/>
    </location>
</feature>
<sequence length="120" mass="14572">MYKLTDLFKVLSDETRLRILTLLYNKELCVCQLQGILEEESQPKISKHLAKLRDMEFVKDERKEKFIYYYLNNNEMLKEILKNIIDNSSQYEVIKDDLERLKYADEIKERKMCQIKNKEV</sequence>
<dbReference type="GO" id="GO:0003677">
    <property type="term" value="F:DNA binding"/>
    <property type="evidence" value="ECO:0007669"/>
    <property type="project" value="UniProtKB-KW"/>
</dbReference>
<dbReference type="SMART" id="SM00418">
    <property type="entry name" value="HTH_ARSR"/>
    <property type="match status" value="1"/>
</dbReference>
<accession>A0A1L5FCL5</accession>